<keyword evidence="2" id="KW-1185">Reference proteome</keyword>
<name>A0A318S350_9DEIO</name>
<protein>
    <submittedName>
        <fullName evidence="1">Uncharacterized protein</fullName>
    </submittedName>
</protein>
<dbReference type="EMBL" id="QJSX01000018">
    <property type="protein sequence ID" value="PYE50439.1"/>
    <property type="molecule type" value="Genomic_DNA"/>
</dbReference>
<gene>
    <name evidence="1" type="ORF">DES52_11856</name>
</gene>
<dbReference type="AlphaFoldDB" id="A0A318S350"/>
<accession>A0A318S350</accession>
<sequence>MKPSVLVVESKAESSSVTSSTGMIALTFTSGMNASLDVTSVLTRVVKALSFWKNVKLERLNVCMLIGDGGPAVPVVVHGVRASALMV</sequence>
<organism evidence="1 2">
    <name type="scientific">Deinococcus yavapaiensis KR-236</name>
    <dbReference type="NCBI Taxonomy" id="694435"/>
    <lineage>
        <taxon>Bacteria</taxon>
        <taxon>Thermotogati</taxon>
        <taxon>Deinococcota</taxon>
        <taxon>Deinococci</taxon>
        <taxon>Deinococcales</taxon>
        <taxon>Deinococcaceae</taxon>
        <taxon>Deinococcus</taxon>
    </lineage>
</organism>
<proteinExistence type="predicted"/>
<comment type="caution">
    <text evidence="1">The sequence shown here is derived from an EMBL/GenBank/DDBJ whole genome shotgun (WGS) entry which is preliminary data.</text>
</comment>
<reference evidence="1 2" key="1">
    <citation type="submission" date="2018-06" db="EMBL/GenBank/DDBJ databases">
        <title>Genomic Encyclopedia of Type Strains, Phase IV (KMG-IV): sequencing the most valuable type-strain genomes for metagenomic binning, comparative biology and taxonomic classification.</title>
        <authorList>
            <person name="Goeker M."/>
        </authorList>
    </citation>
    <scope>NUCLEOTIDE SEQUENCE [LARGE SCALE GENOMIC DNA]</scope>
    <source>
        <strain evidence="1 2">DSM 18048</strain>
    </source>
</reference>
<dbReference type="Proteomes" id="UP000248326">
    <property type="component" value="Unassembled WGS sequence"/>
</dbReference>
<evidence type="ECO:0000313" key="2">
    <source>
        <dbReference type="Proteomes" id="UP000248326"/>
    </source>
</evidence>
<evidence type="ECO:0000313" key="1">
    <source>
        <dbReference type="EMBL" id="PYE50439.1"/>
    </source>
</evidence>